<dbReference type="OrthoDB" id="650247at2"/>
<keyword evidence="2" id="KW-1185">Reference proteome</keyword>
<evidence type="ECO:0008006" key="3">
    <source>
        <dbReference type="Google" id="ProtNLM"/>
    </source>
</evidence>
<evidence type="ECO:0000313" key="2">
    <source>
        <dbReference type="Proteomes" id="UP000009011"/>
    </source>
</evidence>
<sequence length="209" mass="24153">MPRLTFFAQKQNAEDILNKVINKFEQVEDYEVDLTISADLQMVKMPDMKLKVFFKQPDKLKISSEGFAMVPKDGVNLNPLKFLKSEYSAVYVKNEKDEEEKINLDVIKIIPLSDTADYILSTVWIDTENYLVRKLETVTKRGVNVSSKFYYNNTAYALPSKVVVSFNQSGEVKPEQDEEKRFRQSLKGVVTLTYSGYKINQGLKDEFFK</sequence>
<dbReference type="KEGG" id="mro:MROS_0850"/>
<dbReference type="Gene3D" id="2.50.20.10">
    <property type="entry name" value="Lipoprotein localisation LolA/LolB/LppX"/>
    <property type="match status" value="1"/>
</dbReference>
<dbReference type="eggNOG" id="ENOG5032VP8">
    <property type="taxonomic scope" value="Bacteria"/>
</dbReference>
<dbReference type="Proteomes" id="UP000009011">
    <property type="component" value="Chromosome"/>
</dbReference>
<dbReference type="AlphaFoldDB" id="I7A2E0"/>
<organism evidence="1 2">
    <name type="scientific">Melioribacter roseus (strain DSM 23840 / JCM 17771 / VKM B-2668 / P3M-2)</name>
    <dbReference type="NCBI Taxonomy" id="1191523"/>
    <lineage>
        <taxon>Bacteria</taxon>
        <taxon>Pseudomonadati</taxon>
        <taxon>Ignavibacteriota</taxon>
        <taxon>Ignavibacteria</taxon>
        <taxon>Ignavibacteriales</taxon>
        <taxon>Melioribacteraceae</taxon>
        <taxon>Melioribacter</taxon>
    </lineage>
</organism>
<gene>
    <name evidence="1" type="ordered locus">MROS_0850</name>
</gene>
<dbReference type="STRING" id="1191523.MROS_0850"/>
<dbReference type="EMBL" id="CP003557">
    <property type="protein sequence ID" value="AFN74091.1"/>
    <property type="molecule type" value="Genomic_DNA"/>
</dbReference>
<protein>
    <recommendedName>
        <fullName evidence="3">Outer membrane lipoprotein-sorting protein</fullName>
    </recommendedName>
</protein>
<dbReference type="HOGENOM" id="CLU_103698_0_0_10"/>
<evidence type="ECO:0000313" key="1">
    <source>
        <dbReference type="EMBL" id="AFN74091.1"/>
    </source>
</evidence>
<proteinExistence type="predicted"/>
<reference evidence="1 2" key="1">
    <citation type="journal article" date="2013" name="PLoS ONE">
        <title>Genomic analysis of Melioribacter roseus, facultatively anaerobic organotrophic bacterium representing a novel deep lineage within Bacteriodetes/Chlorobi group.</title>
        <authorList>
            <person name="Kadnikov V.V."/>
            <person name="Mardanov A.V."/>
            <person name="Podosokorskaya O.A."/>
            <person name="Gavrilov S.N."/>
            <person name="Kublanov I.V."/>
            <person name="Beletsky A.V."/>
            <person name="Bonch-Osmolovskaya E.A."/>
            <person name="Ravin N.V."/>
        </authorList>
    </citation>
    <scope>NUCLEOTIDE SEQUENCE [LARGE SCALE GENOMIC DNA]</scope>
    <source>
        <strain evidence="2">JCM 17771 / P3M-2</strain>
    </source>
</reference>
<name>I7A2E0_MELRP</name>
<dbReference type="RefSeq" id="WP_014855527.1">
    <property type="nucleotide sequence ID" value="NC_018178.1"/>
</dbReference>
<accession>I7A2E0</accession>